<accession>A7T417</accession>
<dbReference type="AlphaFoldDB" id="A7T417"/>
<dbReference type="InParanoid" id="A7T417"/>
<dbReference type="PhylomeDB" id="A7T417"/>
<dbReference type="STRING" id="45351.A7T417"/>
<proteinExistence type="inferred from homology"/>
<feature type="transmembrane region" description="Helical" evidence="9">
    <location>
        <begin position="156"/>
        <end position="177"/>
    </location>
</feature>
<protein>
    <recommendedName>
        <fullName evidence="10">G-protein coupled receptors family 1 profile domain-containing protein</fullName>
    </recommendedName>
</protein>
<dbReference type="SUPFAM" id="SSF81321">
    <property type="entry name" value="Family A G protein-coupled receptor-like"/>
    <property type="match status" value="1"/>
</dbReference>
<evidence type="ECO:0000256" key="8">
    <source>
        <dbReference type="RuleBase" id="RU000688"/>
    </source>
</evidence>
<dbReference type="Pfam" id="PF00001">
    <property type="entry name" value="7tm_1"/>
    <property type="match status" value="1"/>
</dbReference>
<dbReference type="GO" id="GO:0016020">
    <property type="term" value="C:membrane"/>
    <property type="evidence" value="ECO:0007669"/>
    <property type="project" value="UniProtKB-SubCell"/>
</dbReference>
<dbReference type="GO" id="GO:0004930">
    <property type="term" value="F:G protein-coupled receptor activity"/>
    <property type="evidence" value="ECO:0007669"/>
    <property type="project" value="UniProtKB-KW"/>
</dbReference>
<evidence type="ECO:0000256" key="9">
    <source>
        <dbReference type="SAM" id="Phobius"/>
    </source>
</evidence>
<keyword evidence="4 8" id="KW-0297">G-protein coupled receptor</keyword>
<keyword evidence="5 9" id="KW-0472">Membrane</keyword>
<dbReference type="CDD" id="cd00637">
    <property type="entry name" value="7tm_classA_rhodopsin-like"/>
    <property type="match status" value="1"/>
</dbReference>
<gene>
    <name evidence="11" type="ORF">NEMVEDRAFT_v1g222036</name>
</gene>
<keyword evidence="2 8" id="KW-0812">Transmembrane</keyword>
<dbReference type="PROSITE" id="PS00237">
    <property type="entry name" value="G_PROTEIN_RECEP_F1_1"/>
    <property type="match status" value="1"/>
</dbReference>
<keyword evidence="3 9" id="KW-1133">Transmembrane helix</keyword>
<dbReference type="Proteomes" id="UP000001593">
    <property type="component" value="Unassembled WGS sequence"/>
</dbReference>
<dbReference type="eggNOG" id="KOG3656">
    <property type="taxonomic scope" value="Eukaryota"/>
</dbReference>
<organism evidence="11 12">
    <name type="scientific">Nematostella vectensis</name>
    <name type="common">Starlet sea anemone</name>
    <dbReference type="NCBI Taxonomy" id="45351"/>
    <lineage>
        <taxon>Eukaryota</taxon>
        <taxon>Metazoa</taxon>
        <taxon>Cnidaria</taxon>
        <taxon>Anthozoa</taxon>
        <taxon>Hexacorallia</taxon>
        <taxon>Actiniaria</taxon>
        <taxon>Edwardsiidae</taxon>
        <taxon>Nematostella</taxon>
    </lineage>
</organism>
<keyword evidence="6 8" id="KW-0675">Receptor</keyword>
<dbReference type="PRINTS" id="PR00237">
    <property type="entry name" value="GPCRRHODOPSN"/>
</dbReference>
<feature type="domain" description="G-protein coupled receptors family 1 profile" evidence="10">
    <location>
        <begin position="50"/>
        <end position="171"/>
    </location>
</feature>
<evidence type="ECO:0000256" key="1">
    <source>
        <dbReference type="ARBA" id="ARBA00004141"/>
    </source>
</evidence>
<feature type="transmembrane region" description="Helical" evidence="9">
    <location>
        <begin position="38"/>
        <end position="58"/>
    </location>
</feature>
<reference evidence="11 12" key="1">
    <citation type="journal article" date="2007" name="Science">
        <title>Sea anemone genome reveals ancestral eumetazoan gene repertoire and genomic organization.</title>
        <authorList>
            <person name="Putnam N.H."/>
            <person name="Srivastava M."/>
            <person name="Hellsten U."/>
            <person name="Dirks B."/>
            <person name="Chapman J."/>
            <person name="Salamov A."/>
            <person name="Terry A."/>
            <person name="Shapiro H."/>
            <person name="Lindquist E."/>
            <person name="Kapitonov V.V."/>
            <person name="Jurka J."/>
            <person name="Genikhovich G."/>
            <person name="Grigoriev I.V."/>
            <person name="Lucas S.M."/>
            <person name="Steele R.E."/>
            <person name="Finnerty J.R."/>
            <person name="Technau U."/>
            <person name="Martindale M.Q."/>
            <person name="Rokhsar D.S."/>
        </authorList>
    </citation>
    <scope>NUCLEOTIDE SEQUENCE [LARGE SCALE GENOMIC DNA]</scope>
    <source>
        <strain evidence="12">CH2 X CH6</strain>
    </source>
</reference>
<sequence>MDSLMLQNNSKFSSNLTMSTLEACEVLFTDTSIVAKTMAYLLILVLSLTGNVFVILNVRCTKNSSTSTTSVLIMNMAVSDLLIVVLAMPRELFEIVARTESWRVPGPPGLVLCKALFFLTDISPLVSVLSLCFIAIERFAVVMYPLTWIVASRRSYHRVAIATSWIVPAIFLCMGVIEKLGADGISMGVIGKLKADGISMGVIGKLKADGISMGVIGKLKADGISMGVIKKLKADGISISVIEKLKADGISMGVIEKQEADGISMGVIEKLKADGISMGVTEKLKADGISMGVIKELKSDGISISVIEKLKADGISMGVIKELKSDGSSMGVIKELKSDGISMGVTEKLKSDVISMGVIKEMKSDGISMGVIKEMTVRYRVEFS</sequence>
<dbReference type="PANTHER" id="PTHR24243:SF208">
    <property type="entry name" value="PYROKININ-1 RECEPTOR"/>
    <property type="match status" value="1"/>
</dbReference>
<dbReference type="InterPro" id="IPR017452">
    <property type="entry name" value="GPCR_Rhodpsn_7TM"/>
</dbReference>
<evidence type="ECO:0000256" key="4">
    <source>
        <dbReference type="ARBA" id="ARBA00023040"/>
    </source>
</evidence>
<name>A7T417_NEMVE</name>
<evidence type="ECO:0000256" key="3">
    <source>
        <dbReference type="ARBA" id="ARBA00022989"/>
    </source>
</evidence>
<evidence type="ECO:0000259" key="10">
    <source>
        <dbReference type="PROSITE" id="PS50262"/>
    </source>
</evidence>
<dbReference type="PANTHER" id="PTHR24243">
    <property type="entry name" value="G-PROTEIN COUPLED RECEPTOR"/>
    <property type="match status" value="1"/>
</dbReference>
<dbReference type="PROSITE" id="PS50262">
    <property type="entry name" value="G_PROTEIN_RECEP_F1_2"/>
    <property type="match status" value="1"/>
</dbReference>
<evidence type="ECO:0000313" key="11">
    <source>
        <dbReference type="EMBL" id="EDO29293.1"/>
    </source>
</evidence>
<keyword evidence="7 8" id="KW-0807">Transducer</keyword>
<dbReference type="InterPro" id="IPR000276">
    <property type="entry name" value="GPCR_Rhodpsn"/>
</dbReference>
<dbReference type="EMBL" id="DS470728">
    <property type="protein sequence ID" value="EDO29293.1"/>
    <property type="molecule type" value="Genomic_DNA"/>
</dbReference>
<keyword evidence="12" id="KW-1185">Reference proteome</keyword>
<evidence type="ECO:0000256" key="6">
    <source>
        <dbReference type="ARBA" id="ARBA00023170"/>
    </source>
</evidence>
<feature type="transmembrane region" description="Helical" evidence="9">
    <location>
        <begin position="70"/>
        <end position="89"/>
    </location>
</feature>
<evidence type="ECO:0000256" key="5">
    <source>
        <dbReference type="ARBA" id="ARBA00023136"/>
    </source>
</evidence>
<comment type="similarity">
    <text evidence="8">Belongs to the G-protein coupled receptor 1 family.</text>
</comment>
<evidence type="ECO:0000256" key="7">
    <source>
        <dbReference type="ARBA" id="ARBA00023224"/>
    </source>
</evidence>
<dbReference type="Gene3D" id="1.20.1070.10">
    <property type="entry name" value="Rhodopsin 7-helix transmembrane proteins"/>
    <property type="match status" value="1"/>
</dbReference>
<evidence type="ECO:0000313" key="12">
    <source>
        <dbReference type="Proteomes" id="UP000001593"/>
    </source>
</evidence>
<dbReference type="HOGENOM" id="CLU_576600_0_0_1"/>
<comment type="subcellular location">
    <subcellularLocation>
        <location evidence="1">Membrane</location>
        <topology evidence="1">Multi-pass membrane protein</topology>
    </subcellularLocation>
</comment>
<evidence type="ECO:0000256" key="2">
    <source>
        <dbReference type="ARBA" id="ARBA00022692"/>
    </source>
</evidence>